<dbReference type="GO" id="GO:0016020">
    <property type="term" value="C:membrane"/>
    <property type="evidence" value="ECO:0007669"/>
    <property type="project" value="InterPro"/>
</dbReference>
<dbReference type="AlphaFoldDB" id="A0A178ICJ0"/>
<comment type="caution">
    <text evidence="3">The sequence shown here is derived from an EMBL/GenBank/DDBJ whole genome shotgun (WGS) entry which is preliminary data.</text>
</comment>
<keyword evidence="1" id="KW-0807">Transducer</keyword>
<protein>
    <recommendedName>
        <fullName evidence="2">Methyl-accepting transducer domain-containing protein</fullName>
    </recommendedName>
</protein>
<evidence type="ECO:0000256" key="1">
    <source>
        <dbReference type="PROSITE-ProRule" id="PRU00284"/>
    </source>
</evidence>
<feature type="domain" description="Methyl-accepting transducer" evidence="2">
    <location>
        <begin position="24"/>
        <end position="83"/>
    </location>
</feature>
<sequence length="358" mass="38527">MTSEPHGVAATPERISELSGLLQSRIKATVTEIERINLNTRLLAFNAQIEAARAGVAGISFNVVSGEMVKLAESIQQATSTIAKESESLAGELAAISRELATSVRGTRLADLAYTNIELIDRNLYERSCDCRWWATDGAVVSVLEGGHGDASVVASSEERLAVILKAYTVYFDIVVADTKGRIVANGHPGLYKVKGLDCSSEPWFVTAMGKASGDDFGFQSVHASALAAQQRALIYSCKVGRGGRADRETIGVLGVVFRWDALAQTIVNATPIDPESRAKTLIAIVDDERRILAATDEALLGKSFETADAEEIFSREKTSMVGTVFGRPALIAHALSPGYETYRTGWHSLIVEYRNAS</sequence>
<dbReference type="InterPro" id="IPR004089">
    <property type="entry name" value="MCPsignal_dom"/>
</dbReference>
<keyword evidence="4" id="KW-1185">Reference proteome</keyword>
<dbReference type="Pfam" id="PF00015">
    <property type="entry name" value="MCPsignal"/>
    <property type="match status" value="1"/>
</dbReference>
<evidence type="ECO:0000313" key="3">
    <source>
        <dbReference type="EMBL" id="OAM87753.1"/>
    </source>
</evidence>
<dbReference type="GO" id="GO:0004888">
    <property type="term" value="F:transmembrane signaling receptor activity"/>
    <property type="evidence" value="ECO:0007669"/>
    <property type="project" value="InterPro"/>
</dbReference>
<accession>A0A178ICJ0</accession>
<dbReference type="GO" id="GO:0006935">
    <property type="term" value="P:chemotaxis"/>
    <property type="evidence" value="ECO:0007669"/>
    <property type="project" value="InterPro"/>
</dbReference>
<name>A0A178ICJ0_9BACT</name>
<dbReference type="GO" id="GO:0007165">
    <property type="term" value="P:signal transduction"/>
    <property type="evidence" value="ECO:0007669"/>
    <property type="project" value="UniProtKB-KW"/>
</dbReference>
<evidence type="ECO:0000313" key="4">
    <source>
        <dbReference type="Proteomes" id="UP000078486"/>
    </source>
</evidence>
<dbReference type="PROSITE" id="PS50111">
    <property type="entry name" value="CHEMOTAXIS_TRANSDUC_2"/>
    <property type="match status" value="1"/>
</dbReference>
<dbReference type="Gene3D" id="1.10.287.950">
    <property type="entry name" value="Methyl-accepting chemotaxis protein"/>
    <property type="match status" value="1"/>
</dbReference>
<evidence type="ECO:0000259" key="2">
    <source>
        <dbReference type="PROSITE" id="PS50111"/>
    </source>
</evidence>
<dbReference type="Proteomes" id="UP000078486">
    <property type="component" value="Unassembled WGS sequence"/>
</dbReference>
<reference evidence="3 4" key="1">
    <citation type="submission" date="2016-01" db="EMBL/GenBank/DDBJ databases">
        <title>High potential of lignocellulose degradation of a new Verrucomicrobia species.</title>
        <authorList>
            <person name="Wang Y."/>
            <person name="Shi Y."/>
            <person name="Qiu Z."/>
            <person name="Liu S."/>
            <person name="Yang H."/>
        </authorList>
    </citation>
    <scope>NUCLEOTIDE SEQUENCE [LARGE SCALE GENOMIC DNA]</scope>
    <source>
        <strain evidence="3 4">TSB47</strain>
    </source>
</reference>
<dbReference type="EMBL" id="LRRQ01000160">
    <property type="protein sequence ID" value="OAM87753.1"/>
    <property type="molecule type" value="Genomic_DNA"/>
</dbReference>
<proteinExistence type="predicted"/>
<dbReference type="InterPro" id="IPR004090">
    <property type="entry name" value="Chemotax_Me-accpt_rcpt"/>
</dbReference>
<dbReference type="PRINTS" id="PR00260">
    <property type="entry name" value="CHEMTRNSDUCR"/>
</dbReference>
<dbReference type="SUPFAM" id="SSF58104">
    <property type="entry name" value="Methyl-accepting chemotaxis protein (MCP) signaling domain"/>
    <property type="match status" value="1"/>
</dbReference>
<organism evidence="3 4">
    <name type="scientific">Termitidicoccus mucosus</name>
    <dbReference type="NCBI Taxonomy" id="1184151"/>
    <lineage>
        <taxon>Bacteria</taxon>
        <taxon>Pseudomonadati</taxon>
        <taxon>Verrucomicrobiota</taxon>
        <taxon>Opitutia</taxon>
        <taxon>Opitutales</taxon>
        <taxon>Opitutaceae</taxon>
        <taxon>Termitidicoccus</taxon>
    </lineage>
</organism>
<dbReference type="STRING" id="1184151.AW736_21050"/>
<gene>
    <name evidence="3" type="ORF">AW736_21050</name>
</gene>